<comment type="caution">
    <text evidence="1">The sequence shown here is derived from an EMBL/GenBank/DDBJ whole genome shotgun (WGS) entry which is preliminary data.</text>
</comment>
<proteinExistence type="predicted"/>
<evidence type="ECO:0000313" key="1">
    <source>
        <dbReference type="EMBL" id="PIP75943.1"/>
    </source>
</evidence>
<dbReference type="EMBL" id="PCTN01000038">
    <property type="protein sequence ID" value="PIP75943.1"/>
    <property type="molecule type" value="Genomic_DNA"/>
</dbReference>
<evidence type="ECO:0008006" key="3">
    <source>
        <dbReference type="Google" id="ProtNLM"/>
    </source>
</evidence>
<organism evidence="1 2">
    <name type="scientific">Candidatus Kuenenbacteria bacterium CG22_combo_CG10-13_8_21_14_all_39_9</name>
    <dbReference type="NCBI Taxonomy" id="1974621"/>
    <lineage>
        <taxon>Bacteria</taxon>
        <taxon>Candidatus Kueneniibacteriota</taxon>
    </lineage>
</organism>
<dbReference type="AlphaFoldDB" id="A0A2H0D1A5"/>
<sequence length="207" mass="24695">MFLAEHLPCFTLSDLAVVETNRHYLKVLFSRYGKAGKLIRLKRGFYVAKEYLDITEKKGQLSFYLEFIARLLYLPAYLSLDYVLYEHNILTEIPRNFTLVTKNKTTRLVNQFGNFFYHKIKDELFGGFEIIKKNNLAVFKATKAKALFDFFYLRKNILNNEKAVAELRLNLDNFSPKDWQEFKKYFTLENSKKMKEIFGYLLKTWKK</sequence>
<protein>
    <recommendedName>
        <fullName evidence="3">Transcriptional regulator, AbiEi antitoxin, Type IV TA system</fullName>
    </recommendedName>
</protein>
<gene>
    <name evidence="1" type="ORF">COW86_00890</name>
</gene>
<reference evidence="1 2" key="1">
    <citation type="submission" date="2017-09" db="EMBL/GenBank/DDBJ databases">
        <title>Depth-based differentiation of microbial function through sediment-hosted aquifers and enrichment of novel symbionts in the deep terrestrial subsurface.</title>
        <authorList>
            <person name="Probst A.J."/>
            <person name="Ladd B."/>
            <person name="Jarett J.K."/>
            <person name="Geller-Mcgrath D.E."/>
            <person name="Sieber C.M."/>
            <person name="Emerson J.B."/>
            <person name="Anantharaman K."/>
            <person name="Thomas B.C."/>
            <person name="Malmstrom R."/>
            <person name="Stieglmeier M."/>
            <person name="Klingl A."/>
            <person name="Woyke T."/>
            <person name="Ryan C.M."/>
            <person name="Banfield J.F."/>
        </authorList>
    </citation>
    <scope>NUCLEOTIDE SEQUENCE [LARGE SCALE GENOMIC DNA]</scope>
    <source>
        <strain evidence="1">CG22_combo_CG10-13_8_21_14_all_39_9</strain>
    </source>
</reference>
<accession>A0A2H0D1A5</accession>
<name>A0A2H0D1A5_9BACT</name>
<evidence type="ECO:0000313" key="2">
    <source>
        <dbReference type="Proteomes" id="UP000230159"/>
    </source>
</evidence>
<dbReference type="Proteomes" id="UP000230159">
    <property type="component" value="Unassembled WGS sequence"/>
</dbReference>